<dbReference type="Proteomes" id="UP000635606">
    <property type="component" value="Unassembled WGS sequence"/>
</dbReference>
<keyword evidence="2" id="KW-1185">Reference proteome</keyword>
<accession>A0A8J4EEC8</accession>
<proteinExistence type="predicted"/>
<dbReference type="EMBL" id="BOPH01000051">
    <property type="protein sequence ID" value="GIJ68892.1"/>
    <property type="molecule type" value="Genomic_DNA"/>
</dbReference>
<name>A0A8J4EEC8_9ACTN</name>
<dbReference type="GO" id="GO:0016773">
    <property type="term" value="F:phosphotransferase activity, alcohol group as acceptor"/>
    <property type="evidence" value="ECO:0007669"/>
    <property type="project" value="InterPro"/>
</dbReference>
<organism evidence="1 2">
    <name type="scientific">Virgisporangium ochraceum</name>
    <dbReference type="NCBI Taxonomy" id="65505"/>
    <lineage>
        <taxon>Bacteria</taxon>
        <taxon>Bacillati</taxon>
        <taxon>Actinomycetota</taxon>
        <taxon>Actinomycetes</taxon>
        <taxon>Micromonosporales</taxon>
        <taxon>Micromonosporaceae</taxon>
        <taxon>Virgisporangium</taxon>
    </lineage>
</organism>
<evidence type="ECO:0000313" key="1">
    <source>
        <dbReference type="EMBL" id="GIJ68892.1"/>
    </source>
</evidence>
<comment type="caution">
    <text evidence="1">The sequence shown here is derived from an EMBL/GenBank/DDBJ whole genome shotgun (WGS) entry which is preliminary data.</text>
</comment>
<protein>
    <submittedName>
        <fullName evidence="1">Hydroxyurea phosphotransferase</fullName>
    </submittedName>
</protein>
<reference evidence="1" key="1">
    <citation type="submission" date="2021-01" db="EMBL/GenBank/DDBJ databases">
        <title>Whole genome shotgun sequence of Virgisporangium ochraceum NBRC 16418.</title>
        <authorList>
            <person name="Komaki H."/>
            <person name="Tamura T."/>
        </authorList>
    </citation>
    <scope>NUCLEOTIDE SEQUENCE</scope>
    <source>
        <strain evidence="1">NBRC 16418</strain>
    </source>
</reference>
<dbReference type="InterPro" id="IPR006748">
    <property type="entry name" value="NH2Glyco/OHUrea_AB-resist_kin"/>
</dbReference>
<evidence type="ECO:0000313" key="2">
    <source>
        <dbReference type="Proteomes" id="UP000635606"/>
    </source>
</evidence>
<dbReference type="Pfam" id="PF04655">
    <property type="entry name" value="APH_6_hur"/>
    <property type="match status" value="1"/>
</dbReference>
<gene>
    <name evidence="1" type="ORF">Voc01_038090</name>
</gene>
<dbReference type="Gene3D" id="3.90.1200.10">
    <property type="match status" value="1"/>
</dbReference>
<sequence>MWIPPALASNVTGVWRDEGRAWLADLPAVFADVLDRWSLEPGDPFALTYHWVTAVTRADGEPAVLKLGVPTSEHLRVEAATLRAWDGNGAVRLLEHDPDLGALLLERADPGTRAATLVPGDDEAATGALLDVMHALHAATPPDTGVHDLRELAEDFATYLHRFPDGGPLPEEWVRTAARLFDDLCDSAPARVLLHGDLHHDNVLRAARRPWLAIDPHGHVGDPGFDLGTLLYNPDPGNVEPDVLALLPARLDRLTTGSGQPRDRVIGWCFVMAVLSEVWTCEDGGEPDGKPLLVAHALHPLL</sequence>
<dbReference type="GO" id="GO:0019748">
    <property type="term" value="P:secondary metabolic process"/>
    <property type="evidence" value="ECO:0007669"/>
    <property type="project" value="InterPro"/>
</dbReference>
<dbReference type="AlphaFoldDB" id="A0A8J4EEC8"/>
<dbReference type="SUPFAM" id="SSF56112">
    <property type="entry name" value="Protein kinase-like (PK-like)"/>
    <property type="match status" value="1"/>
</dbReference>
<dbReference type="RefSeq" id="WP_203928834.1">
    <property type="nucleotide sequence ID" value="NZ_BOPH01000051.1"/>
</dbReference>
<dbReference type="InterPro" id="IPR011009">
    <property type="entry name" value="Kinase-like_dom_sf"/>
</dbReference>